<feature type="domain" description="DUF1918" evidence="2">
    <location>
        <begin position="54"/>
        <end position="72"/>
    </location>
</feature>
<dbReference type="OrthoDB" id="4451832at2759"/>
<evidence type="ECO:0000313" key="3">
    <source>
        <dbReference type="EMBL" id="OGM45055.1"/>
    </source>
</evidence>
<dbReference type="Pfam" id="PF08940">
    <property type="entry name" value="DUF1918"/>
    <property type="match status" value="2"/>
</dbReference>
<reference evidence="3 4" key="1">
    <citation type="journal article" date="2016" name="Genome Biol. Evol.">
        <title>Draft genome sequence of an aflatoxigenic Aspergillus species, A. bombycis.</title>
        <authorList>
            <person name="Moore G.G."/>
            <person name="Mack B.M."/>
            <person name="Beltz S.B."/>
            <person name="Gilbert M.K."/>
        </authorList>
    </citation>
    <scope>NUCLEOTIDE SEQUENCE [LARGE SCALE GENOMIC DNA]</scope>
    <source>
        <strain evidence="4">NRRL 26010</strain>
    </source>
</reference>
<feature type="domain" description="DUF1918" evidence="2">
    <location>
        <begin position="16"/>
        <end position="43"/>
    </location>
</feature>
<feature type="signal peptide" evidence="1">
    <location>
        <begin position="1"/>
        <end position="17"/>
    </location>
</feature>
<sequence>MPKWGIPLLSAVGLTKGAVVGQAEQSAEIIEVRGPGGAPPYVVSAQYIVFNISVRFADGHTTLVFPGPDAIIQHREQGEE</sequence>
<protein>
    <recommendedName>
        <fullName evidence="2">DUF1918 domain-containing protein</fullName>
    </recommendedName>
</protein>
<gene>
    <name evidence="3" type="ORF">ABOM_005768</name>
</gene>
<keyword evidence="4" id="KW-1185">Reference proteome</keyword>
<keyword evidence="1" id="KW-0732">Signal</keyword>
<dbReference type="Proteomes" id="UP000179179">
    <property type="component" value="Unassembled WGS sequence"/>
</dbReference>
<organism evidence="3 4">
    <name type="scientific">Aspergillus bombycis</name>
    <dbReference type="NCBI Taxonomy" id="109264"/>
    <lineage>
        <taxon>Eukaryota</taxon>
        <taxon>Fungi</taxon>
        <taxon>Dikarya</taxon>
        <taxon>Ascomycota</taxon>
        <taxon>Pezizomycotina</taxon>
        <taxon>Eurotiomycetes</taxon>
        <taxon>Eurotiomycetidae</taxon>
        <taxon>Eurotiales</taxon>
        <taxon>Aspergillaceae</taxon>
        <taxon>Aspergillus</taxon>
    </lineage>
</organism>
<evidence type="ECO:0000259" key="2">
    <source>
        <dbReference type="Pfam" id="PF08940"/>
    </source>
</evidence>
<feature type="chain" id="PRO_5009534423" description="DUF1918 domain-containing protein" evidence="1">
    <location>
        <begin position="18"/>
        <end position="80"/>
    </location>
</feature>
<dbReference type="InterPro" id="IPR015035">
    <property type="entry name" value="DUF1918"/>
</dbReference>
<dbReference type="EMBL" id="LYCR01000047">
    <property type="protein sequence ID" value="OGM45055.1"/>
    <property type="molecule type" value="Genomic_DNA"/>
</dbReference>
<dbReference type="RefSeq" id="XP_022388772.1">
    <property type="nucleotide sequence ID" value="XM_022532897.1"/>
</dbReference>
<dbReference type="SUPFAM" id="SSF50118">
    <property type="entry name" value="Cell growth inhibitor/plasmid maintenance toxic component"/>
    <property type="match status" value="1"/>
</dbReference>
<evidence type="ECO:0000313" key="4">
    <source>
        <dbReference type="Proteomes" id="UP000179179"/>
    </source>
</evidence>
<accession>A0A1F8A146</accession>
<dbReference type="Gene3D" id="2.30.30.440">
    <property type="entry name" value="Domain of unknown function DUF1918"/>
    <property type="match status" value="1"/>
</dbReference>
<dbReference type="AlphaFoldDB" id="A0A1F8A146"/>
<name>A0A1F8A146_9EURO</name>
<comment type="caution">
    <text evidence="3">The sequence shown here is derived from an EMBL/GenBank/DDBJ whole genome shotgun (WGS) entry which is preliminary data.</text>
</comment>
<feature type="non-terminal residue" evidence="3">
    <location>
        <position position="80"/>
    </location>
</feature>
<proteinExistence type="predicted"/>
<evidence type="ECO:0000256" key="1">
    <source>
        <dbReference type="SAM" id="SignalP"/>
    </source>
</evidence>
<dbReference type="GeneID" id="34449158"/>